<protein>
    <submittedName>
        <fullName evidence="5">OmpH family outer membrane protein</fullName>
    </submittedName>
</protein>
<gene>
    <name evidence="5" type="ORF">WKV53_02160</name>
</gene>
<dbReference type="Proteomes" id="UP001371305">
    <property type="component" value="Unassembled WGS sequence"/>
</dbReference>
<dbReference type="InterPro" id="IPR005632">
    <property type="entry name" value="Chaperone_Skp"/>
</dbReference>
<comment type="caution">
    <text evidence="5">The sequence shown here is derived from an EMBL/GenBank/DDBJ whole genome shotgun (WGS) entry which is preliminary data.</text>
</comment>
<dbReference type="RefSeq" id="WP_341402699.1">
    <property type="nucleotide sequence ID" value="NZ_JBBUKT010000001.1"/>
</dbReference>
<dbReference type="Gene3D" id="3.30.910.20">
    <property type="entry name" value="Skp domain"/>
    <property type="match status" value="1"/>
</dbReference>
<evidence type="ECO:0000256" key="2">
    <source>
        <dbReference type="ARBA" id="ARBA00022729"/>
    </source>
</evidence>
<evidence type="ECO:0000256" key="3">
    <source>
        <dbReference type="SAM" id="Coils"/>
    </source>
</evidence>
<name>A0ABU9API8_9BACT</name>
<dbReference type="EMBL" id="JBBUKT010000001">
    <property type="protein sequence ID" value="MEK7949280.1"/>
    <property type="molecule type" value="Genomic_DNA"/>
</dbReference>
<dbReference type="Pfam" id="PF03938">
    <property type="entry name" value="OmpH"/>
    <property type="match status" value="1"/>
</dbReference>
<feature type="coiled-coil region" evidence="3">
    <location>
        <begin position="62"/>
        <end position="127"/>
    </location>
</feature>
<comment type="similarity">
    <text evidence="1">Belongs to the Skp family.</text>
</comment>
<evidence type="ECO:0000313" key="5">
    <source>
        <dbReference type="EMBL" id="MEK7949280.1"/>
    </source>
</evidence>
<keyword evidence="6" id="KW-1185">Reference proteome</keyword>
<dbReference type="SMART" id="SM00935">
    <property type="entry name" value="OmpH"/>
    <property type="match status" value="1"/>
</dbReference>
<evidence type="ECO:0000256" key="1">
    <source>
        <dbReference type="ARBA" id="ARBA00009091"/>
    </source>
</evidence>
<dbReference type="InterPro" id="IPR024930">
    <property type="entry name" value="Skp_dom_sf"/>
</dbReference>
<keyword evidence="3" id="KW-0175">Coiled coil</keyword>
<sequence>MKRTLRSLIALSLAFGGISAAQQSARLKIATVDMSALFMAYGPTKEAKAKFDEEQKGVIKQVDERKAARDDAKKELDTLEKQLGDPSIADAKKQALYAERQAKQQQVEALQREGEEFLQRKQRAMSEQMQLRMKDILEKIRAQVQKHAEAEGYDYVLDKTGASTSQVPVLLYTKDATDITDALLKALGADAPAPAKDGK</sequence>
<reference evidence="5 6" key="1">
    <citation type="submission" date="2024-04" db="EMBL/GenBank/DDBJ databases">
        <title>Luteolibacter sp. isolated from soil.</title>
        <authorList>
            <person name="An J."/>
        </authorList>
    </citation>
    <scope>NUCLEOTIDE SEQUENCE [LARGE SCALE GENOMIC DNA]</scope>
    <source>
        <strain evidence="5 6">Y139</strain>
    </source>
</reference>
<feature type="signal peptide" evidence="4">
    <location>
        <begin position="1"/>
        <end position="20"/>
    </location>
</feature>
<dbReference type="PANTHER" id="PTHR35089">
    <property type="entry name" value="CHAPERONE PROTEIN SKP"/>
    <property type="match status" value="1"/>
</dbReference>
<feature type="chain" id="PRO_5046159748" evidence="4">
    <location>
        <begin position="21"/>
        <end position="199"/>
    </location>
</feature>
<organism evidence="5 6">
    <name type="scientific">Luteolibacter soli</name>
    <dbReference type="NCBI Taxonomy" id="3135280"/>
    <lineage>
        <taxon>Bacteria</taxon>
        <taxon>Pseudomonadati</taxon>
        <taxon>Verrucomicrobiota</taxon>
        <taxon>Verrucomicrobiia</taxon>
        <taxon>Verrucomicrobiales</taxon>
        <taxon>Verrucomicrobiaceae</taxon>
        <taxon>Luteolibacter</taxon>
    </lineage>
</organism>
<keyword evidence="2 4" id="KW-0732">Signal</keyword>
<proteinExistence type="inferred from homology"/>
<dbReference type="PANTHER" id="PTHR35089:SF1">
    <property type="entry name" value="CHAPERONE PROTEIN SKP"/>
    <property type="match status" value="1"/>
</dbReference>
<dbReference type="SUPFAM" id="SSF111384">
    <property type="entry name" value="OmpH-like"/>
    <property type="match status" value="1"/>
</dbReference>
<evidence type="ECO:0000256" key="4">
    <source>
        <dbReference type="SAM" id="SignalP"/>
    </source>
</evidence>
<accession>A0ABU9API8</accession>
<evidence type="ECO:0000313" key="6">
    <source>
        <dbReference type="Proteomes" id="UP001371305"/>
    </source>
</evidence>